<dbReference type="InterPro" id="IPR034603">
    <property type="entry name" value="Dipeptide_epimerase"/>
</dbReference>
<organism evidence="9 10">
    <name type="scientific">Candidatus Ornithobacterium hominis</name>
    <dbReference type="NCBI Taxonomy" id="2497989"/>
    <lineage>
        <taxon>Bacteria</taxon>
        <taxon>Pseudomonadati</taxon>
        <taxon>Bacteroidota</taxon>
        <taxon>Flavobacteriia</taxon>
        <taxon>Flavobacteriales</taxon>
        <taxon>Weeksellaceae</taxon>
        <taxon>Ornithobacterium</taxon>
    </lineage>
</organism>
<dbReference type="InterPro" id="IPR018110">
    <property type="entry name" value="Mandel_Rmase/mucon_lact_enz_CS"/>
</dbReference>
<gene>
    <name evidence="9" type="ORF">SAMEA104719789_00157</name>
</gene>
<protein>
    <recommendedName>
        <fullName evidence="7">Dipeptide epimerase</fullName>
        <ecNumber evidence="7">5.1.1.-</ecNumber>
    </recommendedName>
</protein>
<keyword evidence="4 7" id="KW-0413">Isomerase</keyword>
<evidence type="ECO:0000256" key="2">
    <source>
        <dbReference type="ARBA" id="ARBA00022723"/>
    </source>
</evidence>
<proteinExistence type="inferred from homology"/>
<evidence type="ECO:0000256" key="6">
    <source>
        <dbReference type="PIRSR" id="PIRSR634603-3"/>
    </source>
</evidence>
<dbReference type="InterPro" id="IPR034593">
    <property type="entry name" value="DgoD-like"/>
</dbReference>
<keyword evidence="2 6" id="KW-0479">Metal-binding</keyword>
<dbReference type="InterPro" id="IPR029065">
    <property type="entry name" value="Enolase_C-like"/>
</dbReference>
<dbReference type="Proteomes" id="UP000262142">
    <property type="component" value="Unassembled WGS sequence"/>
</dbReference>
<dbReference type="InterPro" id="IPR013341">
    <property type="entry name" value="Mandelate_racemase_N_dom"/>
</dbReference>
<evidence type="ECO:0000256" key="7">
    <source>
        <dbReference type="RuleBase" id="RU366006"/>
    </source>
</evidence>
<dbReference type="PANTHER" id="PTHR48080">
    <property type="entry name" value="D-GALACTONATE DEHYDRATASE-RELATED"/>
    <property type="match status" value="1"/>
</dbReference>
<keyword evidence="3 6" id="KW-0460">Magnesium</keyword>
<feature type="domain" description="Mandelate racemase/muconate lactonizing enzyme C-terminal" evidence="8">
    <location>
        <begin position="139"/>
        <end position="231"/>
    </location>
</feature>
<feature type="binding site" evidence="6">
    <location>
        <position position="235"/>
    </location>
    <ligand>
        <name>Mg(2+)</name>
        <dbReference type="ChEBI" id="CHEBI:18420"/>
    </ligand>
</feature>
<dbReference type="InterPro" id="IPR036849">
    <property type="entry name" value="Enolase-like_C_sf"/>
</dbReference>
<feature type="binding site" evidence="6">
    <location>
        <position position="210"/>
    </location>
    <ligand>
        <name>Mg(2+)</name>
        <dbReference type="ChEBI" id="CHEBI:18420"/>
    </ligand>
</feature>
<dbReference type="PANTHER" id="PTHR48080:SF3">
    <property type="entry name" value="ENOLASE SUPERFAMILY MEMBER DDB_G0284701"/>
    <property type="match status" value="1"/>
</dbReference>
<comment type="similarity">
    <text evidence="1 7">Belongs to the mandelate racemase/muconate lactonizing enzyme family.</text>
</comment>
<dbReference type="GO" id="GO:0000287">
    <property type="term" value="F:magnesium ion binding"/>
    <property type="evidence" value="ECO:0007669"/>
    <property type="project" value="UniProtKB-ARBA"/>
</dbReference>
<dbReference type="EC" id="5.1.1.-" evidence="7"/>
<dbReference type="Gene3D" id="3.30.390.10">
    <property type="entry name" value="Enolase-like, N-terminal domain"/>
    <property type="match status" value="1"/>
</dbReference>
<dbReference type="SFLD" id="SFLDS00001">
    <property type="entry name" value="Enolase"/>
    <property type="match status" value="1"/>
</dbReference>
<reference evidence="9 10" key="1">
    <citation type="submission" date="2018-09" db="EMBL/GenBank/DDBJ databases">
        <authorList>
            <consortium name="Pathogen Informatics"/>
        </authorList>
    </citation>
    <scope>NUCLEOTIDE SEQUENCE [LARGE SCALE GENOMIC DNA]</scope>
    <source>
        <strain evidence="9 10">OH-22767</strain>
    </source>
</reference>
<keyword evidence="10" id="KW-1185">Reference proteome</keyword>
<accession>A0A383TU25</accession>
<dbReference type="SMART" id="SM00922">
    <property type="entry name" value="MR_MLE"/>
    <property type="match status" value="1"/>
</dbReference>
<dbReference type="EMBL" id="UNSC01000001">
    <property type="protein sequence ID" value="SZD71065.1"/>
    <property type="molecule type" value="Genomic_DNA"/>
</dbReference>
<comment type="cofactor">
    <cofactor evidence="6 7">
        <name>Mg(2+)</name>
        <dbReference type="ChEBI" id="CHEBI:18420"/>
    </cofactor>
    <text evidence="6 7">Binds 1 Mg(2+) ion per subunit.</text>
</comment>
<dbReference type="SUPFAM" id="SSF51604">
    <property type="entry name" value="Enolase C-terminal domain-like"/>
    <property type="match status" value="1"/>
</dbReference>
<dbReference type="SUPFAM" id="SSF54826">
    <property type="entry name" value="Enolase N-terminal domain-like"/>
    <property type="match status" value="1"/>
</dbReference>
<dbReference type="CDD" id="cd03319">
    <property type="entry name" value="L-Ala-DL-Glu_epimerase"/>
    <property type="match status" value="1"/>
</dbReference>
<evidence type="ECO:0000313" key="10">
    <source>
        <dbReference type="Proteomes" id="UP000262142"/>
    </source>
</evidence>
<feature type="active site" description="Proton acceptor; specific for (R)-substrate epimerization" evidence="5">
    <location>
        <position position="159"/>
    </location>
</feature>
<evidence type="ECO:0000256" key="1">
    <source>
        <dbReference type="ARBA" id="ARBA00008031"/>
    </source>
</evidence>
<dbReference type="SFLD" id="SFLDG00180">
    <property type="entry name" value="muconate_cycloisomerase"/>
    <property type="match status" value="1"/>
</dbReference>
<dbReference type="InterPro" id="IPR013342">
    <property type="entry name" value="Mandelate_racemase_C"/>
</dbReference>
<evidence type="ECO:0000256" key="4">
    <source>
        <dbReference type="ARBA" id="ARBA00023235"/>
    </source>
</evidence>
<dbReference type="Pfam" id="PF02746">
    <property type="entry name" value="MR_MLE_N"/>
    <property type="match status" value="1"/>
</dbReference>
<dbReference type="RefSeq" id="WP_245952898.1">
    <property type="nucleotide sequence ID" value="NZ_UNSC01000001.1"/>
</dbReference>
<dbReference type="AlphaFoldDB" id="A0A383TU25"/>
<dbReference type="GO" id="GO:0016855">
    <property type="term" value="F:racemase and epimerase activity, acting on amino acids and derivatives"/>
    <property type="evidence" value="ECO:0007669"/>
    <property type="project" value="UniProtKB-UniRule"/>
</dbReference>
<evidence type="ECO:0000256" key="5">
    <source>
        <dbReference type="PIRSR" id="PIRSR634603-1"/>
    </source>
</evidence>
<evidence type="ECO:0000256" key="3">
    <source>
        <dbReference type="ARBA" id="ARBA00022842"/>
    </source>
</evidence>
<sequence>MAQSIQFSFIPYIVELRHTFSISNFSRKQTPAMLVKLEWEGYTGYGEASMPPYLGESIETATKFYKALKISQFSNPFLLDEILTYVDETAPGNTAAKAAVDIALHDLKGKILNQPLHQLLGYDIWQTPPTSYTIGIDEPQVVQEKTREHQRDFKLLKIKVGKSNYQSMIENVRQVFSGDLCVDANQDWEEKESALEMIHWMNENGVIFVEQPMHKKFIDETAWLTENSPLPIIADESVQRLQDLYKLKGVFSGVNIKLMKSTGIREAQKMLYVAEALGLKKMMGVMTETSCGVSAAAQLSALADWVDLDGHFLISNDPFTGLKLEDGKVISAGVGLGLEKKDFLSL</sequence>
<dbReference type="PROSITE" id="PS00908">
    <property type="entry name" value="MR_MLE_1"/>
    <property type="match status" value="1"/>
</dbReference>
<dbReference type="Pfam" id="PF13378">
    <property type="entry name" value="MR_MLE_C"/>
    <property type="match status" value="1"/>
</dbReference>
<evidence type="ECO:0000259" key="8">
    <source>
        <dbReference type="SMART" id="SM00922"/>
    </source>
</evidence>
<feature type="binding site" evidence="6">
    <location>
        <position position="183"/>
    </location>
    <ligand>
        <name>Mg(2+)</name>
        <dbReference type="ChEBI" id="CHEBI:18420"/>
    </ligand>
</feature>
<name>A0A383TU25_9FLAO</name>
<feature type="active site" description="Proton acceptor; specific for (S)-substrate epimerization" evidence="5">
    <location>
        <position position="257"/>
    </location>
</feature>
<dbReference type="GO" id="GO:0009063">
    <property type="term" value="P:amino acid catabolic process"/>
    <property type="evidence" value="ECO:0007669"/>
    <property type="project" value="InterPro"/>
</dbReference>
<dbReference type="Gene3D" id="3.20.20.120">
    <property type="entry name" value="Enolase-like C-terminal domain"/>
    <property type="match status" value="1"/>
</dbReference>
<evidence type="ECO:0000313" key="9">
    <source>
        <dbReference type="EMBL" id="SZD71065.1"/>
    </source>
</evidence>
<dbReference type="InterPro" id="IPR029017">
    <property type="entry name" value="Enolase-like_N"/>
</dbReference>